<evidence type="ECO:0000313" key="6">
    <source>
        <dbReference type="Proteomes" id="UP001297600"/>
    </source>
</evidence>
<dbReference type="InterPro" id="IPR012349">
    <property type="entry name" value="Split_barrel_FMN-bd"/>
</dbReference>
<dbReference type="Gene3D" id="2.30.110.10">
    <property type="entry name" value="Electron Transport, Fmn-binding Protein, Chain A"/>
    <property type="match status" value="1"/>
</dbReference>
<keyword evidence="2" id="KW-0285">Flavoprotein</keyword>
<dbReference type="SMART" id="SM00903">
    <property type="entry name" value="Flavin_Reduct"/>
    <property type="match status" value="1"/>
</dbReference>
<dbReference type="Proteomes" id="UP001297600">
    <property type="component" value="Unassembled WGS sequence"/>
</dbReference>
<evidence type="ECO:0000259" key="4">
    <source>
        <dbReference type="SMART" id="SM00903"/>
    </source>
</evidence>
<dbReference type="InterPro" id="IPR002563">
    <property type="entry name" value="Flavin_Rdtase-like_dom"/>
</dbReference>
<evidence type="ECO:0000256" key="2">
    <source>
        <dbReference type="ARBA" id="ARBA00022630"/>
    </source>
</evidence>
<name>A0ABS9MR34_9BURK</name>
<dbReference type="PANTHER" id="PTHR43567:SF1">
    <property type="entry name" value="FLAVOREDOXIN"/>
    <property type="match status" value="1"/>
</dbReference>
<keyword evidence="6" id="KW-1185">Reference proteome</keyword>
<gene>
    <name evidence="5" type="ORF">MAF45_05890</name>
</gene>
<proteinExistence type="inferred from homology"/>
<dbReference type="SUPFAM" id="SSF50475">
    <property type="entry name" value="FMN-binding split barrel"/>
    <property type="match status" value="1"/>
</dbReference>
<reference evidence="5 6" key="1">
    <citation type="submission" date="2022-02" db="EMBL/GenBank/DDBJ databases">
        <title>Mesosutterella porci, a novel member of the family Sutterellaceae from pig feces.</title>
        <authorList>
            <person name="Wylensek D."/>
            <person name="Clavel T."/>
        </authorList>
    </citation>
    <scope>NUCLEOTIDE SEQUENCE [LARGE SCALE GENOMIC DNA]</scope>
    <source>
        <strain evidence="6">oilRF-744-wt-GAM-9</strain>
    </source>
</reference>
<comment type="caution">
    <text evidence="5">The sequence shown here is derived from an EMBL/GenBank/DDBJ whole genome shotgun (WGS) entry which is preliminary data.</text>
</comment>
<comment type="cofactor">
    <cofactor evidence="1">
        <name>FMN</name>
        <dbReference type="ChEBI" id="CHEBI:58210"/>
    </cofactor>
</comment>
<evidence type="ECO:0000313" key="5">
    <source>
        <dbReference type="EMBL" id="MCG5030977.1"/>
    </source>
</evidence>
<dbReference type="Pfam" id="PF01613">
    <property type="entry name" value="Flavin_Reduct"/>
    <property type="match status" value="1"/>
</dbReference>
<dbReference type="EMBL" id="JAKNCT010000006">
    <property type="protein sequence ID" value="MCG5030977.1"/>
    <property type="molecule type" value="Genomic_DNA"/>
</dbReference>
<evidence type="ECO:0000256" key="1">
    <source>
        <dbReference type="ARBA" id="ARBA00001917"/>
    </source>
</evidence>
<feature type="domain" description="Flavin reductase like" evidence="4">
    <location>
        <begin position="18"/>
        <end position="168"/>
    </location>
</feature>
<protein>
    <submittedName>
        <fullName evidence="5">Flavin reductase family protein</fullName>
    </submittedName>
</protein>
<sequence>MANYMKHIKPVDLNEGTLRLLNLGETIVISASDGKETDAMTAAWCCNLDMNPTKLTVVLDKSHKTREILERQPKGEFIIQIPNVKTAPVAFALGSVSAHDDPDKLEHCGAKFFDPEGLGRPFLKGCNAWIVCRLIPEPQNQKKYDLFIGEAVAAWADDRVFDGRHWHFRQAGRAWRTIHYVQGGRFYMIGKGFDL</sequence>
<evidence type="ECO:0000256" key="3">
    <source>
        <dbReference type="ARBA" id="ARBA00038054"/>
    </source>
</evidence>
<dbReference type="InterPro" id="IPR052174">
    <property type="entry name" value="Flavoredoxin"/>
</dbReference>
<dbReference type="PANTHER" id="PTHR43567">
    <property type="entry name" value="FLAVOREDOXIN-RELATED-RELATED"/>
    <property type="match status" value="1"/>
</dbReference>
<accession>A0ABS9MR34</accession>
<comment type="similarity">
    <text evidence="3">Belongs to the flavoredoxin family.</text>
</comment>
<organism evidence="5 6">
    <name type="scientific">Mesosutterella porci</name>
    <dbReference type="NCBI Taxonomy" id="2915351"/>
    <lineage>
        <taxon>Bacteria</taxon>
        <taxon>Pseudomonadati</taxon>
        <taxon>Pseudomonadota</taxon>
        <taxon>Betaproteobacteria</taxon>
        <taxon>Burkholderiales</taxon>
        <taxon>Sutterellaceae</taxon>
        <taxon>Mesosutterella</taxon>
    </lineage>
</organism>
<dbReference type="RefSeq" id="WP_237978630.1">
    <property type="nucleotide sequence ID" value="NZ_JAKNCT010000006.1"/>
</dbReference>